<evidence type="ECO:0000256" key="6">
    <source>
        <dbReference type="ARBA" id="ARBA00023277"/>
    </source>
</evidence>
<dbReference type="NCBIfam" id="TIGR00871">
    <property type="entry name" value="zwf"/>
    <property type="match status" value="1"/>
</dbReference>
<keyword evidence="3 7" id="KW-0313">Glucose metabolism</keyword>
<dbReference type="PANTHER" id="PTHR23429:SF0">
    <property type="entry name" value="GLUCOSE-6-PHOSPHATE 1-DEHYDROGENASE"/>
    <property type="match status" value="1"/>
</dbReference>
<feature type="active site" description="Proton acceptor" evidence="7">
    <location>
        <position position="234"/>
    </location>
</feature>
<dbReference type="HAMAP" id="MF_00966">
    <property type="entry name" value="G6PD"/>
    <property type="match status" value="1"/>
</dbReference>
<evidence type="ECO:0000256" key="1">
    <source>
        <dbReference type="ARBA" id="ARBA00004937"/>
    </source>
</evidence>
<feature type="binding site" evidence="7">
    <location>
        <position position="172"/>
    </location>
    <ligand>
        <name>substrate</name>
    </ligand>
</feature>
<protein>
    <recommendedName>
        <fullName evidence="7">Glucose-6-phosphate 1-dehydrogenase</fullName>
        <shortName evidence="7">G6PD</shortName>
        <ecNumber evidence="7">1.1.1.49</ecNumber>
    </recommendedName>
</protein>
<evidence type="ECO:0000313" key="12">
    <source>
        <dbReference type="Proteomes" id="UP000270471"/>
    </source>
</evidence>
<evidence type="ECO:0000256" key="3">
    <source>
        <dbReference type="ARBA" id="ARBA00022526"/>
    </source>
</evidence>
<dbReference type="SUPFAM" id="SSF55347">
    <property type="entry name" value="Glyceraldehyde-3-phosphate dehydrogenase-like, C-terminal domain"/>
    <property type="match status" value="1"/>
</dbReference>
<evidence type="ECO:0000256" key="7">
    <source>
        <dbReference type="HAMAP-Rule" id="MF_00966"/>
    </source>
</evidence>
<feature type="binding site" evidence="7">
    <location>
        <position position="176"/>
    </location>
    <ligand>
        <name>substrate</name>
    </ligand>
</feature>
<dbReference type="GO" id="GO:0005829">
    <property type="term" value="C:cytosol"/>
    <property type="evidence" value="ECO:0007669"/>
    <property type="project" value="TreeGrafter"/>
</dbReference>
<dbReference type="InterPro" id="IPR001282">
    <property type="entry name" value="G6P_DH"/>
</dbReference>
<feature type="binding site" evidence="7">
    <location>
        <position position="210"/>
    </location>
    <ligand>
        <name>substrate</name>
    </ligand>
</feature>
<evidence type="ECO:0000313" key="11">
    <source>
        <dbReference type="EMBL" id="RMB84775.1"/>
    </source>
</evidence>
<dbReference type="InterPro" id="IPR019796">
    <property type="entry name" value="G6P_DH_AS"/>
</dbReference>
<evidence type="ECO:0000256" key="2">
    <source>
        <dbReference type="ARBA" id="ARBA00009975"/>
    </source>
</evidence>
<dbReference type="GO" id="GO:0004345">
    <property type="term" value="F:glucose-6-phosphate dehydrogenase activity"/>
    <property type="evidence" value="ECO:0007669"/>
    <property type="project" value="UniProtKB-UniRule"/>
</dbReference>
<dbReference type="PANTHER" id="PTHR23429">
    <property type="entry name" value="GLUCOSE-6-PHOSPHATE 1-DEHYDROGENASE G6PD"/>
    <property type="match status" value="1"/>
</dbReference>
<feature type="domain" description="Glucose-6-phosphate dehydrogenase C-terminal" evidence="10">
    <location>
        <begin position="184"/>
        <end position="455"/>
    </location>
</feature>
<dbReference type="EC" id="1.1.1.49" evidence="7"/>
<dbReference type="OrthoDB" id="9802739at2"/>
<dbReference type="GO" id="GO:0050661">
    <property type="term" value="F:NADP binding"/>
    <property type="evidence" value="ECO:0007669"/>
    <property type="project" value="UniProtKB-UniRule"/>
</dbReference>
<dbReference type="InterPro" id="IPR022675">
    <property type="entry name" value="G6P_DH_C"/>
</dbReference>
<evidence type="ECO:0000259" key="10">
    <source>
        <dbReference type="Pfam" id="PF02781"/>
    </source>
</evidence>
<accession>A0A3M0I7E4</accession>
<evidence type="ECO:0000256" key="8">
    <source>
        <dbReference type="SAM" id="MobiDB-lite"/>
    </source>
</evidence>
<keyword evidence="12" id="KW-1185">Reference proteome</keyword>
<feature type="domain" description="Glucose-6-phosphate dehydrogenase NAD-binding" evidence="9">
    <location>
        <begin position="14"/>
        <end position="179"/>
    </location>
</feature>
<comment type="function">
    <text evidence="7">Catalyzes the oxidation of glucose 6-phosphate to 6-phosphogluconolactone.</text>
</comment>
<comment type="similarity">
    <text evidence="2 7">Belongs to the glucose-6-phosphate dehydrogenase family.</text>
</comment>
<dbReference type="InterPro" id="IPR036291">
    <property type="entry name" value="NAD(P)-bd_dom_sf"/>
</dbReference>
<gene>
    <name evidence="7 11" type="primary">zwf</name>
    <name evidence="11" type="ORF">CTZ28_16610</name>
</gene>
<evidence type="ECO:0000256" key="5">
    <source>
        <dbReference type="ARBA" id="ARBA00023002"/>
    </source>
</evidence>
<dbReference type="PRINTS" id="PR00079">
    <property type="entry name" value="G6PDHDRGNASE"/>
</dbReference>
<dbReference type="RefSeq" id="WP_121890209.1">
    <property type="nucleotide sequence ID" value="NZ_PENI01000009.1"/>
</dbReference>
<name>A0A3M0I7E4_9ACTN</name>
<dbReference type="GO" id="GO:0009051">
    <property type="term" value="P:pentose-phosphate shunt, oxidative branch"/>
    <property type="evidence" value="ECO:0007669"/>
    <property type="project" value="TreeGrafter"/>
</dbReference>
<reference evidence="11 12" key="1">
    <citation type="submission" date="2017-11" db="EMBL/GenBank/DDBJ databases">
        <title>Draft genome of actinobacteria isolated from guarana (Paullinia cupana (Mart.) Ducke.</title>
        <authorList>
            <person name="Siqueira K.A."/>
            <person name="Liotti R.G."/>
            <person name="Mendes T.A.O."/>
            <person name="Soares M.A."/>
        </authorList>
    </citation>
    <scope>NUCLEOTIDE SEQUENCE [LARGE SCALE GENOMIC DNA]</scope>
    <source>
        <strain evidence="11 12">193</strain>
    </source>
</reference>
<feature type="binding site" evidence="7">
    <location>
        <position position="320"/>
    </location>
    <ligand>
        <name>substrate</name>
    </ligand>
</feature>
<comment type="caution">
    <text evidence="7">Lacks conserved residue(s) required for the propagation of feature annotation.</text>
</comment>
<dbReference type="Pfam" id="PF00479">
    <property type="entry name" value="G6PD_N"/>
    <property type="match status" value="1"/>
</dbReference>
<keyword evidence="6 7" id="KW-0119">Carbohydrate metabolism</keyword>
<organism evidence="11 12">
    <name type="scientific">Streptomyces shenzhenensis</name>
    <dbReference type="NCBI Taxonomy" id="943815"/>
    <lineage>
        <taxon>Bacteria</taxon>
        <taxon>Bacillati</taxon>
        <taxon>Actinomycetota</taxon>
        <taxon>Actinomycetes</taxon>
        <taxon>Kitasatosporales</taxon>
        <taxon>Streptomycetaceae</taxon>
        <taxon>Streptomyces</taxon>
    </lineage>
</organism>
<feature type="binding site" evidence="7">
    <location>
        <position position="142"/>
    </location>
    <ligand>
        <name>NADP(+)</name>
        <dbReference type="ChEBI" id="CHEBI:58349"/>
    </ligand>
</feature>
<evidence type="ECO:0000256" key="4">
    <source>
        <dbReference type="ARBA" id="ARBA00022857"/>
    </source>
</evidence>
<dbReference type="AlphaFoldDB" id="A0A3M0I7E4"/>
<feature type="region of interest" description="Disordered" evidence="8">
    <location>
        <begin position="440"/>
        <end position="467"/>
    </location>
</feature>
<feature type="binding site" evidence="7">
    <location>
        <position position="229"/>
    </location>
    <ligand>
        <name>substrate</name>
    </ligand>
</feature>
<comment type="pathway">
    <text evidence="1 7">Carbohydrate degradation; pentose phosphate pathway; D-ribulose 5-phosphate from D-glucose 6-phosphate (oxidative stage): step 1/3.</text>
</comment>
<dbReference type="Pfam" id="PF02781">
    <property type="entry name" value="G6PD_C"/>
    <property type="match status" value="1"/>
</dbReference>
<keyword evidence="5 7" id="KW-0560">Oxidoreductase</keyword>
<dbReference type="GO" id="GO:0006006">
    <property type="term" value="P:glucose metabolic process"/>
    <property type="evidence" value="ECO:0007669"/>
    <property type="project" value="UniProtKB-KW"/>
</dbReference>
<keyword evidence="4 7" id="KW-0521">NADP</keyword>
<dbReference type="Gene3D" id="3.40.50.720">
    <property type="entry name" value="NAD(P)-binding Rossmann-like Domain"/>
    <property type="match status" value="1"/>
</dbReference>
<dbReference type="SUPFAM" id="SSF51735">
    <property type="entry name" value="NAD(P)-binding Rossmann-fold domains"/>
    <property type="match status" value="1"/>
</dbReference>
<dbReference type="Gene3D" id="3.30.360.10">
    <property type="entry name" value="Dihydrodipicolinate Reductase, domain 2"/>
    <property type="match status" value="1"/>
</dbReference>
<comment type="caution">
    <text evidence="11">The sequence shown here is derived from an EMBL/GenBank/DDBJ whole genome shotgun (WGS) entry which is preliminary data.</text>
</comment>
<dbReference type="EMBL" id="PENI01000009">
    <property type="protein sequence ID" value="RMB84775.1"/>
    <property type="molecule type" value="Genomic_DNA"/>
</dbReference>
<dbReference type="Proteomes" id="UP000270471">
    <property type="component" value="Unassembled WGS sequence"/>
</dbReference>
<dbReference type="NCBIfam" id="NF009492">
    <property type="entry name" value="PRK12853.1-3"/>
    <property type="match status" value="1"/>
</dbReference>
<dbReference type="PROSITE" id="PS00069">
    <property type="entry name" value="G6P_DEHYDROGENASE"/>
    <property type="match status" value="1"/>
</dbReference>
<proteinExistence type="inferred from homology"/>
<dbReference type="UniPathway" id="UPA00115">
    <property type="reaction ID" value="UER00408"/>
</dbReference>
<comment type="catalytic activity">
    <reaction evidence="7">
        <text>D-glucose 6-phosphate + NADP(+) = 6-phospho-D-glucono-1,5-lactone + NADPH + H(+)</text>
        <dbReference type="Rhea" id="RHEA:15841"/>
        <dbReference type="ChEBI" id="CHEBI:15378"/>
        <dbReference type="ChEBI" id="CHEBI:57783"/>
        <dbReference type="ChEBI" id="CHEBI:57955"/>
        <dbReference type="ChEBI" id="CHEBI:58349"/>
        <dbReference type="ChEBI" id="CHEBI:61548"/>
        <dbReference type="EC" id="1.1.1.49"/>
    </reaction>
</comment>
<feature type="compositionally biased region" description="Basic and acidic residues" evidence="8">
    <location>
        <begin position="456"/>
        <end position="467"/>
    </location>
</feature>
<dbReference type="InterPro" id="IPR022674">
    <property type="entry name" value="G6P_DH_NAD-bd"/>
</dbReference>
<sequence>MTSSHAHGRSDALVFFGATGDLAYKQVFPALAALVARHRLNVPLIGVAKSGWDRDQLISRVRDSLAHHGGTDARAADRLYGLLRYVDGDYNDPGTFKALRAELGDAKAPLHYLAIPPALFRTVVNALHESGSADGARVVVEKPFGHDLTSARELNTALHRVFPETSVFRIDHYLGKEAVLGLLYFRFANSFLEPIWNRAYVDSVQITMAEDFGVAGRGAFYDQTGAIRDVVQNHMLQVLSLVAIEPPAGYGHEDIRDEKAKVLRAMPPLRPDDVIRGQFFGYTDEPGVAEDSAVETFVALRAHVDTWRWAGVPFFIRAGKRLPVTATEVLARLRRPPEAIAGREAAAEANYVRFRLTPDIAISLGARIKAAGEAMTGTGVELALHEQPGPAELAPYDRLLGDAIDGDASLFAREDAVEAAWAVVDAVLDDATPLHRYQPGTWGPEQAAGLTAHHGGWHDPRSAEAGK</sequence>
<dbReference type="PIRSF" id="PIRSF000110">
    <property type="entry name" value="G6PD"/>
    <property type="match status" value="1"/>
</dbReference>
<evidence type="ECO:0000259" key="9">
    <source>
        <dbReference type="Pfam" id="PF00479"/>
    </source>
</evidence>